<proteinExistence type="predicted"/>
<name>A0A1U7NUG6_9DEIO</name>
<evidence type="ECO:0000313" key="2">
    <source>
        <dbReference type="Proteomes" id="UP000186607"/>
    </source>
</evidence>
<dbReference type="AlphaFoldDB" id="A0A1U7NUG6"/>
<dbReference type="Proteomes" id="UP000186607">
    <property type="component" value="Unassembled WGS sequence"/>
</dbReference>
<dbReference type="STRING" id="249408.BOO71_0011431"/>
<reference evidence="1 2" key="1">
    <citation type="submission" date="2017-01" db="EMBL/GenBank/DDBJ databases">
        <title>Genome Analysis of Deinococcus marmoris KOPRI26562.</title>
        <authorList>
            <person name="Kim J.H."/>
            <person name="Oh H.-M."/>
        </authorList>
    </citation>
    <scope>NUCLEOTIDE SEQUENCE [LARGE SCALE GENOMIC DNA]</scope>
    <source>
        <strain evidence="1 2">KOPRI26562</strain>
    </source>
</reference>
<dbReference type="EMBL" id="MSTI01000137">
    <property type="protein sequence ID" value="OLV16559.1"/>
    <property type="molecule type" value="Genomic_DNA"/>
</dbReference>
<organism evidence="1 2">
    <name type="scientific">Deinococcus marmoris</name>
    <dbReference type="NCBI Taxonomy" id="249408"/>
    <lineage>
        <taxon>Bacteria</taxon>
        <taxon>Thermotogati</taxon>
        <taxon>Deinococcota</taxon>
        <taxon>Deinococci</taxon>
        <taxon>Deinococcales</taxon>
        <taxon>Deinococcaceae</taxon>
        <taxon>Deinococcus</taxon>
    </lineage>
</organism>
<comment type="caution">
    <text evidence="1">The sequence shown here is derived from an EMBL/GenBank/DDBJ whole genome shotgun (WGS) entry which is preliminary data.</text>
</comment>
<evidence type="ECO:0000313" key="1">
    <source>
        <dbReference type="EMBL" id="OLV16559.1"/>
    </source>
</evidence>
<protein>
    <submittedName>
        <fullName evidence="1">Uncharacterized protein</fullName>
    </submittedName>
</protein>
<keyword evidence="2" id="KW-1185">Reference proteome</keyword>
<sequence>MSFLPITKALPSSNLPGALLALFRRRDPMNMPASLAPDRMSAARGGIDGPRRPRLNFIPHWPRPRRWAVTLAVNRAGPLNYGLC</sequence>
<gene>
    <name evidence="1" type="ORF">BOO71_0011431</name>
</gene>
<accession>A0A1U7NUG6</accession>